<sequence>MTSDLYSYLQKLHVFIEHQEKRILSLERKVSKLTEETKTLKDRPAVNVDKIEYKFDQLKVETLEGTLNIGLNPSDLNNIDDFSIENKGIKTPFSPNDQMYRTIDIENAINHYLDNELTEFITEIGKNQNIDIGEPQISFIKEDIKKQLPSRIDFYLKKYQSPEYENNADRTNNLNDEIINQLKMEIQKGVQTFLNHLPDNVKGLKN</sequence>
<evidence type="ECO:0000256" key="1">
    <source>
        <dbReference type="SAM" id="Coils"/>
    </source>
</evidence>
<dbReference type="InterPro" id="IPR019673">
    <property type="entry name" value="Spore_germination_GerPC"/>
</dbReference>
<gene>
    <name evidence="2" type="ORF">KHA94_01165</name>
</gene>
<evidence type="ECO:0000313" key="2">
    <source>
        <dbReference type="EMBL" id="MBS4188829.1"/>
    </source>
</evidence>
<evidence type="ECO:0000313" key="3">
    <source>
        <dbReference type="Proteomes" id="UP000681027"/>
    </source>
</evidence>
<protein>
    <submittedName>
        <fullName evidence="2">Spore gernimation protein</fullName>
    </submittedName>
</protein>
<feature type="coiled-coil region" evidence="1">
    <location>
        <begin position="16"/>
        <end position="43"/>
    </location>
</feature>
<dbReference type="Pfam" id="PF10737">
    <property type="entry name" value="GerPC"/>
    <property type="match status" value="1"/>
</dbReference>
<comment type="caution">
    <text evidence="2">The sequence shown here is derived from an EMBL/GenBank/DDBJ whole genome shotgun (WGS) entry which is preliminary data.</text>
</comment>
<dbReference type="EMBL" id="JAGYPM010000001">
    <property type="protein sequence ID" value="MBS4188829.1"/>
    <property type="molecule type" value="Genomic_DNA"/>
</dbReference>
<dbReference type="Proteomes" id="UP000681027">
    <property type="component" value="Unassembled WGS sequence"/>
</dbReference>
<name>A0ABS5NLW8_9BACI</name>
<organism evidence="2 3">
    <name type="scientific">Cytobacillus citreus</name>
    <dbReference type="NCBI Taxonomy" id="2833586"/>
    <lineage>
        <taxon>Bacteria</taxon>
        <taxon>Bacillati</taxon>
        <taxon>Bacillota</taxon>
        <taxon>Bacilli</taxon>
        <taxon>Bacillales</taxon>
        <taxon>Bacillaceae</taxon>
        <taxon>Cytobacillus</taxon>
    </lineage>
</organism>
<keyword evidence="3" id="KW-1185">Reference proteome</keyword>
<reference evidence="2 3" key="1">
    <citation type="submission" date="2021-05" db="EMBL/GenBank/DDBJ databases">
        <title>Novel Bacillus species.</title>
        <authorList>
            <person name="Liu G."/>
        </authorList>
    </citation>
    <scope>NUCLEOTIDE SEQUENCE [LARGE SCALE GENOMIC DNA]</scope>
    <source>
        <strain evidence="2 3">FJAT-49705</strain>
    </source>
</reference>
<accession>A0ABS5NLW8</accession>
<proteinExistence type="predicted"/>
<keyword evidence="1" id="KW-0175">Coiled coil</keyword>
<dbReference type="RefSeq" id="WP_213100338.1">
    <property type="nucleotide sequence ID" value="NZ_JAGYPM010000001.1"/>
</dbReference>